<comment type="caution">
    <text evidence="1">The sequence shown here is derived from an EMBL/GenBank/DDBJ whole genome shotgun (WGS) entry which is preliminary data.</text>
</comment>
<organism evidence="1 2">
    <name type="scientific">Candidatus Omnitrophus magneticus</name>
    <dbReference type="NCBI Taxonomy" id="1609969"/>
    <lineage>
        <taxon>Bacteria</taxon>
        <taxon>Pseudomonadati</taxon>
        <taxon>Candidatus Omnitrophota</taxon>
        <taxon>Candidatus Omnitrophus</taxon>
    </lineage>
</organism>
<feature type="non-terminal residue" evidence="1">
    <location>
        <position position="45"/>
    </location>
</feature>
<name>A0A0F0CT30_9BACT</name>
<sequence length="45" mass="5148">MGEINDSQEASWCKALEVFDKSDKTYRQLSIFTDDINPPDKVTNP</sequence>
<dbReference type="Proteomes" id="UP000033428">
    <property type="component" value="Unassembled WGS sequence"/>
</dbReference>
<dbReference type="EMBL" id="JYNY01000323">
    <property type="protein sequence ID" value="KJJ84610.1"/>
    <property type="molecule type" value="Genomic_DNA"/>
</dbReference>
<protein>
    <submittedName>
        <fullName evidence="1">Uncharacterized protein</fullName>
    </submittedName>
</protein>
<reference evidence="1 2" key="1">
    <citation type="submission" date="2015-02" db="EMBL/GenBank/DDBJ databases">
        <title>Single-cell genomics of uncultivated deep-branching MTB reveals a conserved set of magnetosome genes.</title>
        <authorList>
            <person name="Kolinko S."/>
            <person name="Richter M."/>
            <person name="Glockner F.O."/>
            <person name="Brachmann A."/>
            <person name="Schuler D."/>
        </authorList>
    </citation>
    <scope>NUCLEOTIDE SEQUENCE [LARGE SCALE GENOMIC DNA]</scope>
    <source>
        <strain evidence="1">SKK-01</strain>
    </source>
</reference>
<evidence type="ECO:0000313" key="1">
    <source>
        <dbReference type="EMBL" id="KJJ84610.1"/>
    </source>
</evidence>
<accession>A0A0F0CT30</accession>
<dbReference type="AlphaFoldDB" id="A0A0F0CT30"/>
<evidence type="ECO:0000313" key="2">
    <source>
        <dbReference type="Proteomes" id="UP000033428"/>
    </source>
</evidence>
<proteinExistence type="predicted"/>
<gene>
    <name evidence="1" type="ORF">OMAG_001522</name>
</gene>
<keyword evidence="2" id="KW-1185">Reference proteome</keyword>